<protein>
    <recommendedName>
        <fullName evidence="8">Bifunctional chorismate mutase/prephenate dehydratase</fullName>
        <ecNumber evidence="7">4.2.1.51</ecNumber>
        <ecNumber evidence="6">5.4.99.5</ecNumber>
    </recommendedName>
    <alternativeName>
        <fullName evidence="17">Chorismate mutase-prephenate dehydratase</fullName>
    </alternativeName>
    <alternativeName>
        <fullName evidence="16">p-protein</fullName>
    </alternativeName>
</protein>
<keyword evidence="10" id="KW-0028">Amino-acid biosynthesis</keyword>
<evidence type="ECO:0000256" key="1">
    <source>
        <dbReference type="ARBA" id="ARBA00000824"/>
    </source>
</evidence>
<evidence type="ECO:0000259" key="23">
    <source>
        <dbReference type="PROSITE" id="PS51671"/>
    </source>
</evidence>
<evidence type="ECO:0000256" key="18">
    <source>
        <dbReference type="ARBA" id="ARBA00047848"/>
    </source>
</evidence>
<evidence type="ECO:0000256" key="15">
    <source>
        <dbReference type="ARBA" id="ARBA00023268"/>
    </source>
</evidence>
<keyword evidence="9" id="KW-0963">Cytoplasm</keyword>
<feature type="binding site" evidence="19">
    <location>
        <position position="52"/>
    </location>
    <ligand>
        <name>substrate</name>
    </ligand>
</feature>
<dbReference type="SUPFAM" id="SSF55021">
    <property type="entry name" value="ACT-like"/>
    <property type="match status" value="1"/>
</dbReference>
<evidence type="ECO:0000256" key="12">
    <source>
        <dbReference type="ARBA" id="ARBA00023222"/>
    </source>
</evidence>
<evidence type="ECO:0000256" key="19">
    <source>
        <dbReference type="PIRSR" id="PIRSR001500-1"/>
    </source>
</evidence>
<feature type="binding site" evidence="19">
    <location>
        <position position="28"/>
    </location>
    <ligand>
        <name>substrate</name>
    </ligand>
</feature>
<feature type="binding site" evidence="19">
    <location>
        <position position="87"/>
    </location>
    <ligand>
        <name>substrate</name>
    </ligand>
</feature>
<dbReference type="InterPro" id="IPR018528">
    <property type="entry name" value="Preph_deHydtase_CS"/>
</dbReference>
<dbReference type="EMBL" id="CP040098">
    <property type="protein sequence ID" value="QCQ23184.1"/>
    <property type="molecule type" value="Genomic_DNA"/>
</dbReference>
<evidence type="ECO:0000256" key="10">
    <source>
        <dbReference type="ARBA" id="ARBA00022605"/>
    </source>
</evidence>
<feature type="binding site" evidence="19">
    <location>
        <position position="11"/>
    </location>
    <ligand>
        <name>substrate</name>
    </ligand>
</feature>
<keyword evidence="11" id="KW-0057">Aromatic amino acid biosynthesis</keyword>
<feature type="site" description="Essential for prephenate dehydratase activity" evidence="20">
    <location>
        <position position="259"/>
    </location>
</feature>
<feature type="domain" description="Prephenate dehydratase" evidence="22">
    <location>
        <begin position="91"/>
        <end position="266"/>
    </location>
</feature>
<dbReference type="AlphaFoldDB" id="A0A4P8L5L8"/>
<dbReference type="Pfam" id="PF00800">
    <property type="entry name" value="PDT"/>
    <property type="match status" value="1"/>
</dbReference>
<dbReference type="Gene3D" id="3.40.190.10">
    <property type="entry name" value="Periplasmic binding protein-like II"/>
    <property type="match status" value="2"/>
</dbReference>
<comment type="subcellular location">
    <subcellularLocation>
        <location evidence="3">Cytoplasm</location>
    </subcellularLocation>
</comment>
<reference evidence="24 25" key="2">
    <citation type="submission" date="2019-05" db="EMBL/GenBank/DDBJ databases">
        <authorList>
            <person name="Suflita J.M."/>
            <person name="Marks C.R."/>
        </authorList>
    </citation>
    <scope>NUCLEOTIDE SEQUENCE [LARGE SCALE GENOMIC DNA]</scope>
    <source>
        <strain evidence="24 25">ALDC</strain>
    </source>
</reference>
<evidence type="ECO:0000256" key="11">
    <source>
        <dbReference type="ARBA" id="ARBA00023141"/>
    </source>
</evidence>
<evidence type="ECO:0000256" key="9">
    <source>
        <dbReference type="ARBA" id="ARBA00022490"/>
    </source>
</evidence>
<dbReference type="GO" id="GO:0004664">
    <property type="term" value="F:prephenate dehydratase activity"/>
    <property type="evidence" value="ECO:0007669"/>
    <property type="project" value="UniProtKB-EC"/>
</dbReference>
<dbReference type="GO" id="GO:0046417">
    <property type="term" value="P:chorismate metabolic process"/>
    <property type="evidence" value="ECO:0007669"/>
    <property type="project" value="InterPro"/>
</dbReference>
<dbReference type="OrthoDB" id="9802281at2"/>
<dbReference type="InterPro" id="IPR036263">
    <property type="entry name" value="Chorismate_II_sf"/>
</dbReference>
<dbReference type="PROSITE" id="PS00858">
    <property type="entry name" value="PREPHENATE_DEHYDR_2"/>
    <property type="match status" value="1"/>
</dbReference>
<keyword evidence="14 24" id="KW-0456">Lyase</keyword>
<dbReference type="CDD" id="cd13630">
    <property type="entry name" value="PBP2_PDT_1"/>
    <property type="match status" value="1"/>
</dbReference>
<dbReference type="Gene3D" id="1.20.59.10">
    <property type="entry name" value="Chorismate mutase"/>
    <property type="match status" value="1"/>
</dbReference>
<keyword evidence="13" id="KW-0413">Isomerase</keyword>
<dbReference type="Proteomes" id="UP000298602">
    <property type="component" value="Chromosome"/>
</dbReference>
<dbReference type="Pfam" id="PF01842">
    <property type="entry name" value="ACT"/>
    <property type="match status" value="1"/>
</dbReference>
<dbReference type="UniPathway" id="UPA00120">
    <property type="reaction ID" value="UER00203"/>
</dbReference>
<comment type="catalytic activity">
    <reaction evidence="1">
        <text>chorismate = prephenate</text>
        <dbReference type="Rhea" id="RHEA:13897"/>
        <dbReference type="ChEBI" id="CHEBI:29748"/>
        <dbReference type="ChEBI" id="CHEBI:29934"/>
        <dbReference type="EC" id="5.4.99.5"/>
    </reaction>
</comment>
<evidence type="ECO:0000256" key="2">
    <source>
        <dbReference type="ARBA" id="ARBA00002364"/>
    </source>
</evidence>
<evidence type="ECO:0000256" key="14">
    <source>
        <dbReference type="ARBA" id="ARBA00023239"/>
    </source>
</evidence>
<evidence type="ECO:0000256" key="5">
    <source>
        <dbReference type="ARBA" id="ARBA00004817"/>
    </source>
</evidence>
<evidence type="ECO:0000256" key="3">
    <source>
        <dbReference type="ARBA" id="ARBA00004496"/>
    </source>
</evidence>
<evidence type="ECO:0000256" key="16">
    <source>
        <dbReference type="ARBA" id="ARBA00031175"/>
    </source>
</evidence>
<dbReference type="PANTHER" id="PTHR21022">
    <property type="entry name" value="PREPHENATE DEHYDRATASE P PROTEIN"/>
    <property type="match status" value="1"/>
</dbReference>
<dbReference type="SUPFAM" id="SSF53850">
    <property type="entry name" value="Periplasmic binding protein-like II"/>
    <property type="match status" value="1"/>
</dbReference>
<dbReference type="PIRSF" id="PIRSF001500">
    <property type="entry name" value="Chor_mut_pdt_Ppr"/>
    <property type="match status" value="1"/>
</dbReference>
<keyword evidence="15" id="KW-0511">Multifunctional enzyme</keyword>
<dbReference type="NCBIfam" id="NF008865">
    <property type="entry name" value="PRK11898.1"/>
    <property type="match status" value="1"/>
</dbReference>
<evidence type="ECO:0000256" key="4">
    <source>
        <dbReference type="ARBA" id="ARBA00004741"/>
    </source>
</evidence>
<evidence type="ECO:0000313" key="24">
    <source>
        <dbReference type="EMBL" id="QCQ23184.1"/>
    </source>
</evidence>
<dbReference type="GO" id="GO:0009094">
    <property type="term" value="P:L-phenylalanine biosynthetic process"/>
    <property type="evidence" value="ECO:0007669"/>
    <property type="project" value="UniProtKB-UniPathway"/>
</dbReference>
<evidence type="ECO:0000259" key="22">
    <source>
        <dbReference type="PROSITE" id="PS51171"/>
    </source>
</evidence>
<keyword evidence="25" id="KW-1185">Reference proteome</keyword>
<comment type="pathway">
    <text evidence="5">Metabolic intermediate biosynthesis; prephenate biosynthesis; prephenate from chorismate: step 1/1.</text>
</comment>
<evidence type="ECO:0000256" key="8">
    <source>
        <dbReference type="ARBA" id="ARBA00014401"/>
    </source>
</evidence>
<organism evidence="24 25">
    <name type="scientific">Desulfoglaeba alkanexedens ALDC</name>
    <dbReference type="NCBI Taxonomy" id="980445"/>
    <lineage>
        <taxon>Bacteria</taxon>
        <taxon>Pseudomonadati</taxon>
        <taxon>Thermodesulfobacteriota</taxon>
        <taxon>Syntrophobacteria</taxon>
        <taxon>Syntrophobacterales</taxon>
        <taxon>Syntrophobacteraceae</taxon>
        <taxon>Desulfoglaeba</taxon>
    </lineage>
</organism>
<dbReference type="InterPro" id="IPR002912">
    <property type="entry name" value="ACT_dom"/>
</dbReference>
<dbReference type="GO" id="GO:0005737">
    <property type="term" value="C:cytoplasm"/>
    <property type="evidence" value="ECO:0007669"/>
    <property type="project" value="UniProtKB-SubCell"/>
</dbReference>
<dbReference type="FunFam" id="3.30.70.260:FF:000012">
    <property type="entry name" value="Prephenate dehydratase"/>
    <property type="match status" value="1"/>
</dbReference>
<accession>A0A4P8L5L8</accession>
<sequence length="376" mass="42428">MTVTEEIQALREGIDGLDRELLELLNRRMDYARRIGEIKARHGIDPFDPAREEAICRCLTARNRGPLSDESVRAIYREILAASRILQQPLGVAFLGPEWTYSHLAAISLFGHNARYVPHRTLIDVFDALNKNLAHIALVPVENSLEGGIAQTMDLLYERPVVIVRECYLEIAHCLAGRGGEVAAVKRIYGHPHALAQCRRWVFENLRHAELHESASTAQAAQHAAKDPEGAAICSLQAACHHGLKILAERVEDHSGNTTRFFALGHRKNAPTGHDKTSILFAVPDKPGALYTALEPFARWQLNMTRIESRPNRLMPWQYLFFSDFEGHRDDPQIEDSLQALSERTSFLKILGSYPRSDPMKPIRFDFEKVRFGGEN</sequence>
<dbReference type="GO" id="GO:0004106">
    <property type="term" value="F:chorismate mutase activity"/>
    <property type="evidence" value="ECO:0007669"/>
    <property type="project" value="UniProtKB-EC"/>
</dbReference>
<dbReference type="EC" id="4.2.1.51" evidence="7"/>
<feature type="domain" description="Chorismate mutase" evidence="21">
    <location>
        <begin position="1"/>
        <end position="91"/>
    </location>
</feature>
<gene>
    <name evidence="24" type="primary">pheA</name>
    <name evidence="24" type="ORF">FDQ92_13995</name>
</gene>
<evidence type="ECO:0000259" key="21">
    <source>
        <dbReference type="PROSITE" id="PS51168"/>
    </source>
</evidence>
<dbReference type="CDD" id="cd04905">
    <property type="entry name" value="ACT_CM-PDT"/>
    <property type="match status" value="1"/>
</dbReference>
<feature type="binding site" evidence="19">
    <location>
        <position position="48"/>
    </location>
    <ligand>
        <name>substrate</name>
    </ligand>
</feature>
<dbReference type="InterPro" id="IPR045865">
    <property type="entry name" value="ACT-like_dom_sf"/>
</dbReference>
<comment type="function">
    <text evidence="2">Catalyzes the Claisen rearrangement of chorismate to prephenate and the decarboxylation/dehydration of prephenate to phenylpyruvate.</text>
</comment>
<evidence type="ECO:0000256" key="6">
    <source>
        <dbReference type="ARBA" id="ARBA00012404"/>
    </source>
</evidence>
<dbReference type="InterPro" id="IPR008242">
    <property type="entry name" value="Chor_mutase/pphenate_deHydtase"/>
</dbReference>
<name>A0A4P8L5L8_9BACT</name>
<dbReference type="PANTHER" id="PTHR21022:SF19">
    <property type="entry name" value="PREPHENATE DEHYDRATASE-RELATED"/>
    <property type="match status" value="1"/>
</dbReference>
<evidence type="ECO:0000313" key="25">
    <source>
        <dbReference type="Proteomes" id="UP000298602"/>
    </source>
</evidence>
<dbReference type="KEGG" id="dax:FDQ92_13995"/>
<comment type="pathway">
    <text evidence="4">Amino-acid biosynthesis; L-phenylalanine biosynthesis; phenylpyruvate from prephenate: step 1/1.</text>
</comment>
<dbReference type="InterPro" id="IPR036979">
    <property type="entry name" value="CM_dom_sf"/>
</dbReference>
<keyword evidence="12" id="KW-0584">Phenylalanine biosynthesis</keyword>
<comment type="catalytic activity">
    <reaction evidence="18">
        <text>prephenate + H(+) = 3-phenylpyruvate + CO2 + H2O</text>
        <dbReference type="Rhea" id="RHEA:21648"/>
        <dbReference type="ChEBI" id="CHEBI:15377"/>
        <dbReference type="ChEBI" id="CHEBI:15378"/>
        <dbReference type="ChEBI" id="CHEBI:16526"/>
        <dbReference type="ChEBI" id="CHEBI:18005"/>
        <dbReference type="ChEBI" id="CHEBI:29934"/>
        <dbReference type="EC" id="4.2.1.51"/>
    </reaction>
</comment>
<dbReference type="InterPro" id="IPR002701">
    <property type="entry name" value="CM_II_prokaryot"/>
</dbReference>
<dbReference type="InterPro" id="IPR001086">
    <property type="entry name" value="Preph_deHydtase"/>
</dbReference>
<reference evidence="24 25" key="1">
    <citation type="submission" date="2019-05" db="EMBL/GenBank/DDBJ databases">
        <title>The Complete Genome Sequence of the n-alkane-degrading Desulfoglaeba alkanexedens ALDC reveals multiple alkylsuccinate synthase gene clusters.</title>
        <authorList>
            <person name="Callaghan A.V."/>
            <person name="Davidova I.A."/>
            <person name="Duncan K.E."/>
            <person name="Morris B."/>
            <person name="McInerney M.J."/>
        </authorList>
    </citation>
    <scope>NUCLEOTIDE SEQUENCE [LARGE SCALE GENOMIC DNA]</scope>
    <source>
        <strain evidence="24 25">ALDC</strain>
    </source>
</reference>
<dbReference type="Gene3D" id="3.30.70.260">
    <property type="match status" value="1"/>
</dbReference>
<dbReference type="PROSITE" id="PS51671">
    <property type="entry name" value="ACT"/>
    <property type="match status" value="1"/>
</dbReference>
<evidence type="ECO:0000256" key="20">
    <source>
        <dbReference type="PIRSR" id="PIRSR001500-2"/>
    </source>
</evidence>
<proteinExistence type="predicted"/>
<feature type="domain" description="ACT" evidence="23">
    <location>
        <begin position="278"/>
        <end position="355"/>
    </location>
</feature>
<dbReference type="PROSITE" id="PS51171">
    <property type="entry name" value="PREPHENATE_DEHYDR_3"/>
    <property type="match status" value="1"/>
</dbReference>
<dbReference type="UniPathway" id="UPA00121">
    <property type="reaction ID" value="UER00345"/>
</dbReference>
<dbReference type="PROSITE" id="PS51168">
    <property type="entry name" value="CHORISMATE_MUT_2"/>
    <property type="match status" value="1"/>
</dbReference>
<evidence type="ECO:0000256" key="13">
    <source>
        <dbReference type="ARBA" id="ARBA00023235"/>
    </source>
</evidence>
<evidence type="ECO:0000256" key="7">
    <source>
        <dbReference type="ARBA" id="ARBA00013147"/>
    </source>
</evidence>
<evidence type="ECO:0000256" key="17">
    <source>
        <dbReference type="ARBA" id="ARBA00031520"/>
    </source>
</evidence>
<dbReference type="EC" id="5.4.99.5" evidence="6"/>
<feature type="binding site" evidence="19">
    <location>
        <position position="83"/>
    </location>
    <ligand>
        <name>substrate</name>
    </ligand>
</feature>
<dbReference type="SUPFAM" id="SSF48600">
    <property type="entry name" value="Chorismate mutase II"/>
    <property type="match status" value="1"/>
</dbReference>
<feature type="binding site" evidence="19">
    <location>
        <position position="39"/>
    </location>
    <ligand>
        <name>substrate</name>
    </ligand>
</feature>
<dbReference type="SMART" id="SM00830">
    <property type="entry name" value="CM_2"/>
    <property type="match status" value="1"/>
</dbReference>
<dbReference type="Pfam" id="PF01817">
    <property type="entry name" value="CM_2"/>
    <property type="match status" value="1"/>
</dbReference>